<keyword evidence="7" id="KW-0520">NAD</keyword>
<evidence type="ECO:0000256" key="4">
    <source>
        <dbReference type="ARBA" id="ARBA00022692"/>
    </source>
</evidence>
<keyword evidence="6 9" id="KW-0472">Membrane</keyword>
<comment type="subcellular location">
    <subcellularLocation>
        <location evidence="1">Membrane</location>
        <topology evidence="1">Multi-pass membrane protein</topology>
    </subcellularLocation>
    <subcellularLocation>
        <location evidence="7">Mitochondrion inner membrane</location>
        <topology evidence="7">Multi-pass membrane protein</topology>
    </subcellularLocation>
</comment>
<dbReference type="Pfam" id="PF00146">
    <property type="entry name" value="NADHdh"/>
    <property type="match status" value="1"/>
</dbReference>
<dbReference type="GO" id="GO:0005743">
    <property type="term" value="C:mitochondrial inner membrane"/>
    <property type="evidence" value="ECO:0007669"/>
    <property type="project" value="UniProtKB-SubCell"/>
</dbReference>
<dbReference type="PROSITE" id="PS00668">
    <property type="entry name" value="COMPLEX1_ND1_2"/>
    <property type="match status" value="1"/>
</dbReference>
<feature type="transmembrane region" description="Helical" evidence="9">
    <location>
        <begin position="70"/>
        <end position="91"/>
    </location>
</feature>
<organism evidence="10">
    <name type="scientific">Chaetopterus qiani</name>
    <dbReference type="NCBI Taxonomy" id="3230731"/>
    <lineage>
        <taxon>Eukaryota</taxon>
        <taxon>Metazoa</taxon>
        <taxon>Spiralia</taxon>
        <taxon>Lophotrochozoa</taxon>
        <taxon>Annelida</taxon>
        <taxon>Polychaeta</taxon>
        <taxon>Sedentaria</taxon>
        <taxon>Chaetopteridae</taxon>
        <taxon>Chaetopterus</taxon>
    </lineage>
</organism>
<feature type="transmembrane region" description="Helical" evidence="9">
    <location>
        <begin position="286"/>
        <end position="307"/>
    </location>
</feature>
<keyword evidence="4 7" id="KW-0812">Transmembrane</keyword>
<dbReference type="GO" id="GO:0009060">
    <property type="term" value="P:aerobic respiration"/>
    <property type="evidence" value="ECO:0007669"/>
    <property type="project" value="TreeGrafter"/>
</dbReference>
<feature type="transmembrane region" description="Helical" evidence="9">
    <location>
        <begin position="170"/>
        <end position="191"/>
    </location>
</feature>
<dbReference type="EMBL" id="OR637230">
    <property type="protein sequence ID" value="XDF18982.1"/>
    <property type="molecule type" value="Genomic_DNA"/>
</dbReference>
<evidence type="ECO:0000256" key="1">
    <source>
        <dbReference type="ARBA" id="ARBA00004141"/>
    </source>
</evidence>
<evidence type="ECO:0000256" key="5">
    <source>
        <dbReference type="ARBA" id="ARBA00022989"/>
    </source>
</evidence>
<reference evidence="10" key="1">
    <citation type="journal article" date="2024" name="Front. Mar. Sci.">
        <title>Unraveling the phylogeny of Chaetopteridae (Annelida) through mitochondrial genome analysis.</title>
        <authorList>
            <person name="Wu X."/>
            <person name="Su X."/>
            <person name="Wang Y."/>
            <person name="He C."/>
            <person name="Qiu J.-W."/>
            <person name="Zhang Y."/>
        </authorList>
    </citation>
    <scope>NUCLEOTIDE SEQUENCE</scope>
</reference>
<dbReference type="InterPro" id="IPR001694">
    <property type="entry name" value="NADH_UbQ_OxRdtase_su1/FPO"/>
</dbReference>
<dbReference type="PANTHER" id="PTHR11432">
    <property type="entry name" value="NADH DEHYDROGENASE SUBUNIT 1"/>
    <property type="match status" value="1"/>
</dbReference>
<dbReference type="EC" id="7.1.1.2" evidence="8"/>
<feature type="transmembrane region" description="Helical" evidence="9">
    <location>
        <begin position="137"/>
        <end position="158"/>
    </location>
</feature>
<evidence type="ECO:0000256" key="6">
    <source>
        <dbReference type="ARBA" id="ARBA00023136"/>
    </source>
</evidence>
<comment type="catalytic activity">
    <reaction evidence="8">
        <text>a ubiquinone + NADH + 5 H(+)(in) = a ubiquinol + NAD(+) + 4 H(+)(out)</text>
        <dbReference type="Rhea" id="RHEA:29091"/>
        <dbReference type="Rhea" id="RHEA-COMP:9565"/>
        <dbReference type="Rhea" id="RHEA-COMP:9566"/>
        <dbReference type="ChEBI" id="CHEBI:15378"/>
        <dbReference type="ChEBI" id="CHEBI:16389"/>
        <dbReference type="ChEBI" id="CHEBI:17976"/>
        <dbReference type="ChEBI" id="CHEBI:57540"/>
        <dbReference type="ChEBI" id="CHEBI:57945"/>
        <dbReference type="EC" id="7.1.1.2"/>
    </reaction>
</comment>
<accession>A0AB39A5Y3</accession>
<dbReference type="GO" id="GO:0003954">
    <property type="term" value="F:NADH dehydrogenase activity"/>
    <property type="evidence" value="ECO:0007669"/>
    <property type="project" value="TreeGrafter"/>
</dbReference>
<name>A0AB39A5Y3_9ANNE</name>
<dbReference type="HAMAP" id="MF_01350">
    <property type="entry name" value="NDH1_NuoH"/>
    <property type="match status" value="1"/>
</dbReference>
<keyword evidence="5 9" id="KW-1133">Transmembrane helix</keyword>
<keyword evidence="8 10" id="KW-0496">Mitochondrion</keyword>
<evidence type="ECO:0000256" key="8">
    <source>
        <dbReference type="RuleBase" id="RU000473"/>
    </source>
</evidence>
<dbReference type="AlphaFoldDB" id="A0AB39A5Y3"/>
<proteinExistence type="inferred from homology"/>
<feature type="transmembrane region" description="Helical" evidence="9">
    <location>
        <begin position="6"/>
        <end position="25"/>
    </location>
</feature>
<gene>
    <name evidence="10" type="primary">nad1</name>
</gene>
<evidence type="ECO:0000256" key="3">
    <source>
        <dbReference type="ARBA" id="ARBA00021009"/>
    </source>
</evidence>
<feature type="transmembrane region" description="Helical" evidence="9">
    <location>
        <begin position="228"/>
        <end position="250"/>
    </location>
</feature>
<keyword evidence="8" id="KW-0830">Ubiquinone</keyword>
<protein>
    <recommendedName>
        <fullName evidence="3 8">NADH-ubiquinone oxidoreductase chain 1</fullName>
        <ecNumber evidence="8">7.1.1.2</ecNumber>
    </recommendedName>
</protein>
<evidence type="ECO:0000313" key="10">
    <source>
        <dbReference type="EMBL" id="XDF18982.1"/>
    </source>
</evidence>
<sequence length="308" mass="34866">MITNCLIFILSLLCFILSMAFLTLLERKVLGYSQTRKGPNKVNIAGIPQPIADVIKLFAKEQPSPTLSNTAPFIVAPVLSLIVSFLMWFMYPNLSPTFMISFSVLFFLSASAMNVYGTLIAGWASNSKYALLGAIRAIAQTISYEVSMALILLMPLLLAQSLQLHNFTNISMWFMFIMFPAIILWFITTLAETNRAPFDFAEGESELVSGFNVEYGGIKFAFLFMAEYLNILFMSMLSALLFMGAGFLYFNSNLFLWIKTMIFILLFLWSRATLPRMRYDQLMSLTWKIFLPISISLLLFMSPVISIL</sequence>
<feature type="transmembrane region" description="Helical" evidence="9">
    <location>
        <begin position="97"/>
        <end position="125"/>
    </location>
</feature>
<evidence type="ECO:0000256" key="2">
    <source>
        <dbReference type="ARBA" id="ARBA00010535"/>
    </source>
</evidence>
<geneLocation type="mitochondrion" evidence="10"/>
<comment type="similarity">
    <text evidence="2 7">Belongs to the complex I subunit 1 family.</text>
</comment>
<evidence type="ECO:0000256" key="7">
    <source>
        <dbReference type="RuleBase" id="RU000471"/>
    </source>
</evidence>
<evidence type="ECO:0000256" key="9">
    <source>
        <dbReference type="SAM" id="Phobius"/>
    </source>
</evidence>
<dbReference type="GO" id="GO:0008137">
    <property type="term" value="F:NADH dehydrogenase (ubiquinone) activity"/>
    <property type="evidence" value="ECO:0007669"/>
    <property type="project" value="UniProtKB-EC"/>
</dbReference>
<feature type="transmembrane region" description="Helical" evidence="9">
    <location>
        <begin position="256"/>
        <end position="274"/>
    </location>
</feature>
<dbReference type="InterPro" id="IPR018086">
    <property type="entry name" value="NADH_UbQ_OxRdtase_su1_CS"/>
</dbReference>
<dbReference type="PANTHER" id="PTHR11432:SF3">
    <property type="entry name" value="NADH-UBIQUINONE OXIDOREDUCTASE CHAIN 1"/>
    <property type="match status" value="1"/>
</dbReference>